<name>A0ABX0TKL5_9MICC</name>
<accession>A0ABX0TKL5</accession>
<evidence type="ECO:0000313" key="2">
    <source>
        <dbReference type="Proteomes" id="UP000802392"/>
    </source>
</evidence>
<keyword evidence="2" id="KW-1185">Reference proteome</keyword>
<evidence type="ECO:0000313" key="1">
    <source>
        <dbReference type="EMBL" id="NIJ02405.1"/>
    </source>
</evidence>
<comment type="caution">
    <text evidence="1">The sequence shown here is derived from an EMBL/GenBank/DDBJ whole genome shotgun (WGS) entry which is preliminary data.</text>
</comment>
<reference evidence="1 2" key="1">
    <citation type="submission" date="2020-03" db="EMBL/GenBank/DDBJ databases">
        <title>Genomic Encyclopedia of Type Strains, Phase III (KMG-III): the genomes of soil and plant-associated and newly described type strains.</title>
        <authorList>
            <person name="Whitman W."/>
        </authorList>
    </citation>
    <scope>NUCLEOTIDE SEQUENCE [LARGE SCALE GENOMIC DNA]</scope>
    <source>
        <strain evidence="1 2">CECT 4207</strain>
    </source>
</reference>
<gene>
    <name evidence="1" type="ORF">FHR86_002746</name>
</gene>
<organism evidence="1 2">
    <name type="scientific">Paenarthrobacter ilicis</name>
    <dbReference type="NCBI Taxonomy" id="43665"/>
    <lineage>
        <taxon>Bacteria</taxon>
        <taxon>Bacillati</taxon>
        <taxon>Actinomycetota</taxon>
        <taxon>Actinomycetes</taxon>
        <taxon>Micrococcales</taxon>
        <taxon>Micrococcaceae</taxon>
        <taxon>Paenarthrobacter</taxon>
    </lineage>
</organism>
<proteinExistence type="predicted"/>
<dbReference type="EMBL" id="JAAOZD010000005">
    <property type="protein sequence ID" value="NIJ02405.1"/>
    <property type="molecule type" value="Genomic_DNA"/>
</dbReference>
<sequence length="100" mass="11403">MKLLIKPVFESMLSEAELRTLTWRVERIADYPAGADLPGDALVRSNEEWVRWEVRGESGGTGSLRLEEGPDALVRFVQSEFQDFIAESRFGWGELRAFRA</sequence>
<protein>
    <submittedName>
        <fullName evidence="1">Uncharacterized protein</fullName>
    </submittedName>
</protein>
<dbReference type="Proteomes" id="UP000802392">
    <property type="component" value="Unassembled WGS sequence"/>
</dbReference>